<gene>
    <name evidence="2" type="ORF">POF45_03180</name>
</gene>
<comment type="caution">
    <text evidence="2">The sequence shown here is derived from an EMBL/GenBank/DDBJ whole genome shotgun (WGS) entry which is preliminary data.</text>
</comment>
<dbReference type="Gene3D" id="3.90.1760.10">
    <property type="entry name" value="Anthrax toxin, edema factor, central domain"/>
    <property type="match status" value="1"/>
</dbReference>
<feature type="domain" description="Anthrax toxin edema factor central" evidence="1">
    <location>
        <begin position="44"/>
        <end position="219"/>
    </location>
</feature>
<dbReference type="Proteomes" id="UP001159100">
    <property type="component" value="Unassembled WGS sequence"/>
</dbReference>
<dbReference type="Pfam" id="PF03497">
    <property type="entry name" value="Anthrax_toxA"/>
    <property type="match status" value="1"/>
</dbReference>
<protein>
    <submittedName>
        <fullName evidence="2">Anthrax toxin-like adenylyl cyclase domain-containing protein</fullName>
    </submittedName>
</protein>
<proteinExistence type="predicted"/>
<accession>A0ABT6QHS3</accession>
<dbReference type="InterPro" id="IPR037017">
    <property type="entry name" value="Anthrax_toxin_edema_cen_sf"/>
</dbReference>
<keyword evidence="3" id="KW-1185">Reference proteome</keyword>
<reference evidence="2 3" key="1">
    <citation type="submission" date="2023-02" db="EMBL/GenBank/DDBJ databases">
        <title>Pseudomonas chrutzelriedensis sp. nov., a potently antifungal strain isolated from moss.</title>
        <authorList>
            <person name="Schnyder A."/>
            <person name="Kalawong R."/>
            <person name="Eberl L."/>
            <person name="Agnoli K."/>
        </authorList>
    </citation>
    <scope>NUCLEOTIDE SEQUENCE [LARGE SCALE GENOMIC DNA]</scope>
    <source>
        <strain evidence="2 3">681</strain>
    </source>
</reference>
<sequence length="409" mass="43591">MNGLSLSNIQPSGASLESLNKAINGQMASGAAQNTAPDLSQVMEKVQHRTGIVATHLAPLQSVAQQHNCIIGMRPVETVATGLIEDGHPTKDFHIKGKSANWGPQAGMICVDQAFSKLEGCLASDPARVEKFSGQTRQCIEDGHAVAIALVISKERMDTLLAGDLITDMQSPDAEGGIRFSAKAPGGGLYTFEATPAPGGGAGQYQISQQGQPLQVLAKAPEGKALTADYDLHLIGPHISDLGPQDNLPVPDVAHSVFKARIDGYSDRTTDPRPKNLDPELREDYASAASFYSKEDPHIGNATRRIAEMIPVINAALVGEGERVVHHNADSGSPASDAAANYPATFFLPARLGAFDEICVIENSQQMAELILQAKNSGYHIPLNPLWEPEVTNVRRSDFTQAQALLNRA</sequence>
<dbReference type="SUPFAM" id="SSF81298">
    <property type="entry name" value="Adenylylcyclase toxin (the edema factor)"/>
    <property type="match status" value="1"/>
</dbReference>
<evidence type="ECO:0000313" key="2">
    <source>
        <dbReference type="EMBL" id="MDI2590435.1"/>
    </source>
</evidence>
<organism evidence="2 3">
    <name type="scientific">Pseudomonas fungipugnans</name>
    <dbReference type="NCBI Taxonomy" id="3024217"/>
    <lineage>
        <taxon>Bacteria</taxon>
        <taxon>Pseudomonadati</taxon>
        <taxon>Pseudomonadota</taxon>
        <taxon>Gammaproteobacteria</taxon>
        <taxon>Pseudomonadales</taxon>
        <taxon>Pseudomonadaceae</taxon>
        <taxon>Pseudomonas</taxon>
    </lineage>
</organism>
<dbReference type="InterPro" id="IPR035099">
    <property type="entry name" value="Anthrax_toxin_C-terminal"/>
</dbReference>
<dbReference type="InterPro" id="IPR005165">
    <property type="entry name" value="Anthrax_toxin_edema_cen"/>
</dbReference>
<dbReference type="EMBL" id="JARBWL010000001">
    <property type="protein sequence ID" value="MDI2590435.1"/>
    <property type="molecule type" value="Genomic_DNA"/>
</dbReference>
<name>A0ABT6QHS3_9PSED</name>
<dbReference type="RefSeq" id="WP_282315032.1">
    <property type="nucleotide sequence ID" value="NZ_JARBWL010000001.1"/>
</dbReference>
<evidence type="ECO:0000313" key="3">
    <source>
        <dbReference type="Proteomes" id="UP001159100"/>
    </source>
</evidence>
<evidence type="ECO:0000259" key="1">
    <source>
        <dbReference type="Pfam" id="PF03497"/>
    </source>
</evidence>